<evidence type="ECO:0000313" key="1">
    <source>
        <dbReference type="EMBL" id="MDQ0215634.1"/>
    </source>
</evidence>
<keyword evidence="2" id="KW-1185">Reference proteome</keyword>
<sequence>MAIQHGTITDFTIESKELNEEISFLVYLPENFSPLYKYHLLITQDGKDYFQLGRIPRLADEFLAKGEIENVIIVGIPYKNVKDRRKKYHPDGEENKAYIRFIAHELLPFLEEKYPTFQMGKGRALMGDSLGATVSLMTALQYPHTFGKVVLQSPYVDKSVLQAVEQCTELHQLDIYHIIGKGETEVKTTDGKIADFLTPNRELHQLFQKMGKDTFYEEFEGNHTWKFWQPDLKRALKFLIGEK</sequence>
<name>A0AAJ1T4A7_9BACI</name>
<gene>
    <name evidence="1" type="ORF">J2S13_002052</name>
</gene>
<dbReference type="PANTHER" id="PTHR48098">
    <property type="entry name" value="ENTEROCHELIN ESTERASE-RELATED"/>
    <property type="match status" value="1"/>
</dbReference>
<accession>A0AAJ1T4A7</accession>
<protein>
    <submittedName>
        <fullName evidence="1">Enterochelin esterase-like enzyme</fullName>
    </submittedName>
</protein>
<dbReference type="SUPFAM" id="SSF53474">
    <property type="entry name" value="alpha/beta-Hydrolases"/>
    <property type="match status" value="1"/>
</dbReference>
<reference evidence="1" key="1">
    <citation type="submission" date="2023-07" db="EMBL/GenBank/DDBJ databases">
        <title>Genomic Encyclopedia of Type Strains, Phase IV (KMG-IV): sequencing the most valuable type-strain genomes for metagenomic binning, comparative biology and taxonomic classification.</title>
        <authorList>
            <person name="Goeker M."/>
        </authorList>
    </citation>
    <scope>NUCLEOTIDE SEQUENCE</scope>
    <source>
        <strain evidence="1">DSM 23947</strain>
    </source>
</reference>
<evidence type="ECO:0000313" key="2">
    <source>
        <dbReference type="Proteomes" id="UP001237207"/>
    </source>
</evidence>
<organism evidence="1 2">
    <name type="scientific">Oikeobacillus pervagus</name>
    <dbReference type="NCBI Taxonomy" id="1325931"/>
    <lineage>
        <taxon>Bacteria</taxon>
        <taxon>Bacillati</taxon>
        <taxon>Bacillota</taxon>
        <taxon>Bacilli</taxon>
        <taxon>Bacillales</taxon>
        <taxon>Bacillaceae</taxon>
        <taxon>Oikeobacillus</taxon>
    </lineage>
</organism>
<comment type="caution">
    <text evidence="1">The sequence shown here is derived from an EMBL/GenBank/DDBJ whole genome shotgun (WGS) entry which is preliminary data.</text>
</comment>
<proteinExistence type="predicted"/>
<dbReference type="InterPro" id="IPR029058">
    <property type="entry name" value="AB_hydrolase_fold"/>
</dbReference>
<dbReference type="RefSeq" id="WP_307257631.1">
    <property type="nucleotide sequence ID" value="NZ_JAUSUC010000024.1"/>
</dbReference>
<dbReference type="InterPro" id="IPR050583">
    <property type="entry name" value="Mycobacterial_A85_antigen"/>
</dbReference>
<dbReference type="Gene3D" id="3.40.50.1820">
    <property type="entry name" value="alpha/beta hydrolase"/>
    <property type="match status" value="1"/>
</dbReference>
<dbReference type="Pfam" id="PF00756">
    <property type="entry name" value="Esterase"/>
    <property type="match status" value="1"/>
</dbReference>
<dbReference type="AlphaFoldDB" id="A0AAJ1T4A7"/>
<dbReference type="Proteomes" id="UP001237207">
    <property type="component" value="Unassembled WGS sequence"/>
</dbReference>
<dbReference type="InterPro" id="IPR000801">
    <property type="entry name" value="Esterase-like"/>
</dbReference>
<dbReference type="EMBL" id="JAUSUC010000024">
    <property type="protein sequence ID" value="MDQ0215634.1"/>
    <property type="molecule type" value="Genomic_DNA"/>
</dbReference>
<dbReference type="PANTHER" id="PTHR48098:SF3">
    <property type="entry name" value="IRON(III) ENTEROBACTIN ESTERASE"/>
    <property type="match status" value="1"/>
</dbReference>